<sequence>MTAPMSRRTALLLGAGTLTAAAGCNRFGGGSATADGSTVNMVWWGDAQRAEVTEAALELYRKANPGLKITTEFQSGSAYDDKLAVRFGGGNPPDLLAVRRESLRDFADRGSLLDLATQQDLIKTADIPSGVLNAGKVGEALYGVPGGVTSMGWALNKAVFDQYGIDLPDGKSWSWNDFAALSAEFAKASNKEAYGADYPLDDLLTFGIFVRQHGEDLWTADSKLAVSADVVTAWFQQAVDLRTSGAMPPPGWAESLGPSADQSPIARGLVATQAIPSNSFATFNRAAKQTLDMVWFPGESQATRRGMAIIPGLFWSVTAQSKAPDQAVALLDFLINDVEANKTMGVTRGNPASTVVADAVSGVLEPDDQFANDYVVELSQEELVDPVPDPLGTTELRDLLSTLADEVSFGKTTPRDAGAEFTTKGAEILDSRPR</sequence>
<dbReference type="PROSITE" id="PS51257">
    <property type="entry name" value="PROKAR_LIPOPROTEIN"/>
    <property type="match status" value="1"/>
</dbReference>
<comment type="caution">
    <text evidence="3">The sequence shown here is derived from an EMBL/GenBank/DDBJ whole genome shotgun (WGS) entry which is preliminary data.</text>
</comment>
<organism evidence="3 4">
    <name type="scientific">Microlunatus parietis</name>
    <dbReference type="NCBI Taxonomy" id="682979"/>
    <lineage>
        <taxon>Bacteria</taxon>
        <taxon>Bacillati</taxon>
        <taxon>Actinomycetota</taxon>
        <taxon>Actinomycetes</taxon>
        <taxon>Propionibacteriales</taxon>
        <taxon>Propionibacteriaceae</taxon>
        <taxon>Microlunatus</taxon>
    </lineage>
</organism>
<feature type="signal peptide" evidence="2">
    <location>
        <begin position="1"/>
        <end position="20"/>
    </location>
</feature>
<evidence type="ECO:0000256" key="2">
    <source>
        <dbReference type="SAM" id="SignalP"/>
    </source>
</evidence>
<keyword evidence="4" id="KW-1185">Reference proteome</keyword>
<keyword evidence="3" id="KW-0762">Sugar transport</keyword>
<feature type="chain" id="PRO_5039578540" evidence="2">
    <location>
        <begin position="21"/>
        <end position="434"/>
    </location>
</feature>
<dbReference type="Proteomes" id="UP000569914">
    <property type="component" value="Unassembled WGS sequence"/>
</dbReference>
<protein>
    <submittedName>
        <fullName evidence="3">Multiple sugar transport system substrate-binding protein</fullName>
    </submittedName>
</protein>
<evidence type="ECO:0000313" key="4">
    <source>
        <dbReference type="Proteomes" id="UP000569914"/>
    </source>
</evidence>
<name>A0A7Y9I609_9ACTN</name>
<dbReference type="RefSeq" id="WP_179750308.1">
    <property type="nucleotide sequence ID" value="NZ_JACCBU010000001.1"/>
</dbReference>
<reference evidence="3 4" key="1">
    <citation type="submission" date="2020-07" db="EMBL/GenBank/DDBJ databases">
        <title>Sequencing the genomes of 1000 actinobacteria strains.</title>
        <authorList>
            <person name="Klenk H.-P."/>
        </authorList>
    </citation>
    <scope>NUCLEOTIDE SEQUENCE [LARGE SCALE GENOMIC DNA]</scope>
    <source>
        <strain evidence="3 4">DSM 22083</strain>
    </source>
</reference>
<keyword evidence="2" id="KW-0732">Signal</keyword>
<dbReference type="AlphaFoldDB" id="A0A7Y9I609"/>
<proteinExistence type="predicted"/>
<dbReference type="PANTHER" id="PTHR43649">
    <property type="entry name" value="ARABINOSE-BINDING PROTEIN-RELATED"/>
    <property type="match status" value="1"/>
</dbReference>
<evidence type="ECO:0000313" key="3">
    <source>
        <dbReference type="EMBL" id="NYE70675.1"/>
    </source>
</evidence>
<dbReference type="Pfam" id="PF01547">
    <property type="entry name" value="SBP_bac_1"/>
    <property type="match status" value="1"/>
</dbReference>
<keyword evidence="3" id="KW-0813">Transport</keyword>
<accession>A0A7Y9I609</accession>
<dbReference type="PANTHER" id="PTHR43649:SF12">
    <property type="entry name" value="DIACETYLCHITOBIOSE BINDING PROTEIN DASA"/>
    <property type="match status" value="1"/>
</dbReference>
<dbReference type="PROSITE" id="PS51318">
    <property type="entry name" value="TAT"/>
    <property type="match status" value="1"/>
</dbReference>
<dbReference type="InterPro" id="IPR050490">
    <property type="entry name" value="Bact_solute-bd_prot1"/>
</dbReference>
<dbReference type="EMBL" id="JACCBU010000001">
    <property type="protein sequence ID" value="NYE70675.1"/>
    <property type="molecule type" value="Genomic_DNA"/>
</dbReference>
<feature type="region of interest" description="Disordered" evidence="1">
    <location>
        <begin position="411"/>
        <end position="434"/>
    </location>
</feature>
<gene>
    <name evidence="3" type="ORF">BKA15_002004</name>
</gene>
<dbReference type="InterPro" id="IPR006311">
    <property type="entry name" value="TAT_signal"/>
</dbReference>
<dbReference type="InterPro" id="IPR006059">
    <property type="entry name" value="SBP"/>
</dbReference>
<dbReference type="Gene3D" id="3.40.190.10">
    <property type="entry name" value="Periplasmic binding protein-like II"/>
    <property type="match status" value="2"/>
</dbReference>
<dbReference type="SUPFAM" id="SSF53850">
    <property type="entry name" value="Periplasmic binding protein-like II"/>
    <property type="match status" value="1"/>
</dbReference>
<evidence type="ECO:0000256" key="1">
    <source>
        <dbReference type="SAM" id="MobiDB-lite"/>
    </source>
</evidence>